<reference evidence="1 2" key="1">
    <citation type="journal article" date="2019" name="Int. J. Syst. Evol. Microbiol.">
        <title>The Global Catalogue of Microorganisms (GCM) 10K type strain sequencing project: providing services to taxonomists for standard genome sequencing and annotation.</title>
        <authorList>
            <consortium name="The Broad Institute Genomics Platform"/>
            <consortium name="The Broad Institute Genome Sequencing Center for Infectious Disease"/>
            <person name="Wu L."/>
            <person name="Ma J."/>
        </authorList>
    </citation>
    <scope>NUCLEOTIDE SEQUENCE [LARGE SCALE GENOMIC DNA]</scope>
    <source>
        <strain evidence="1 2">JCM 16221</strain>
    </source>
</reference>
<dbReference type="Proteomes" id="UP001501218">
    <property type="component" value="Unassembled WGS sequence"/>
</dbReference>
<gene>
    <name evidence="1" type="ORF">GCM10009854_15230</name>
</gene>
<sequence length="113" mass="13182">MAPFLLFVWLYNRGTRLSAGADWPCLGKKSFIKTYELTEVNATTGGAVRYLELEDARGNKLSVQLGDLQLNRELWDLVYNGILHSVYVRRAETNQMARDFLRLNLQPQYWQKR</sequence>
<name>A0ABN3FXI7_9PSEU</name>
<comment type="caution">
    <text evidence="1">The sequence shown here is derived from an EMBL/GenBank/DDBJ whole genome shotgun (WGS) entry which is preliminary data.</text>
</comment>
<keyword evidence="2" id="KW-1185">Reference proteome</keyword>
<evidence type="ECO:0000313" key="1">
    <source>
        <dbReference type="EMBL" id="GAA2339774.1"/>
    </source>
</evidence>
<organism evidence="1 2">
    <name type="scientific">Saccharopolyspora halophila</name>
    <dbReference type="NCBI Taxonomy" id="405551"/>
    <lineage>
        <taxon>Bacteria</taxon>
        <taxon>Bacillati</taxon>
        <taxon>Actinomycetota</taxon>
        <taxon>Actinomycetes</taxon>
        <taxon>Pseudonocardiales</taxon>
        <taxon>Pseudonocardiaceae</taxon>
        <taxon>Saccharopolyspora</taxon>
    </lineage>
</organism>
<accession>A0ABN3FXI7</accession>
<evidence type="ECO:0000313" key="2">
    <source>
        <dbReference type="Proteomes" id="UP001501218"/>
    </source>
</evidence>
<protein>
    <submittedName>
        <fullName evidence="1">Uncharacterized protein</fullName>
    </submittedName>
</protein>
<dbReference type="EMBL" id="BAAARA010000004">
    <property type="protein sequence ID" value="GAA2339774.1"/>
    <property type="molecule type" value="Genomic_DNA"/>
</dbReference>
<proteinExistence type="predicted"/>